<feature type="domain" description="TonB-dependent receptor-like beta-barrel" evidence="10">
    <location>
        <begin position="270"/>
        <end position="701"/>
    </location>
</feature>
<evidence type="ECO:0000256" key="7">
    <source>
        <dbReference type="ARBA" id="ARBA00023237"/>
    </source>
</evidence>
<feature type="domain" description="TonB-dependent receptor plug" evidence="11">
    <location>
        <begin position="126"/>
        <end position="232"/>
    </location>
</feature>
<dbReference type="InterPro" id="IPR012910">
    <property type="entry name" value="Plug_dom"/>
</dbReference>
<keyword evidence="5 9" id="KW-0798">TonB box</keyword>
<organism evidence="12 13">
    <name type="scientific">Polaribacter haliotis</name>
    <dbReference type="NCBI Taxonomy" id="1888915"/>
    <lineage>
        <taxon>Bacteria</taxon>
        <taxon>Pseudomonadati</taxon>
        <taxon>Bacteroidota</taxon>
        <taxon>Flavobacteriia</taxon>
        <taxon>Flavobacteriales</taxon>
        <taxon>Flavobacteriaceae</taxon>
    </lineage>
</organism>
<dbReference type="GO" id="GO:0009279">
    <property type="term" value="C:cell outer membrane"/>
    <property type="evidence" value="ECO:0007669"/>
    <property type="project" value="UniProtKB-SubCell"/>
</dbReference>
<dbReference type="Pfam" id="PF00593">
    <property type="entry name" value="TonB_dep_Rec_b-barrel"/>
    <property type="match status" value="1"/>
</dbReference>
<evidence type="ECO:0000256" key="5">
    <source>
        <dbReference type="ARBA" id="ARBA00023077"/>
    </source>
</evidence>
<keyword evidence="4 8" id="KW-0812">Transmembrane</keyword>
<dbReference type="Proteomes" id="UP000516764">
    <property type="component" value="Chromosome"/>
</dbReference>
<proteinExistence type="inferred from homology"/>
<dbReference type="SUPFAM" id="SSF49464">
    <property type="entry name" value="Carboxypeptidase regulatory domain-like"/>
    <property type="match status" value="1"/>
</dbReference>
<dbReference type="InterPro" id="IPR000531">
    <property type="entry name" value="Beta-barrel_TonB"/>
</dbReference>
<evidence type="ECO:0000256" key="6">
    <source>
        <dbReference type="ARBA" id="ARBA00023136"/>
    </source>
</evidence>
<dbReference type="KEGG" id="phal:H9I45_09770"/>
<evidence type="ECO:0000256" key="2">
    <source>
        <dbReference type="ARBA" id="ARBA00022448"/>
    </source>
</evidence>
<dbReference type="InterPro" id="IPR039426">
    <property type="entry name" value="TonB-dep_rcpt-like"/>
</dbReference>
<keyword evidence="2 8" id="KW-0813">Transport</keyword>
<dbReference type="Gene3D" id="2.60.40.1120">
    <property type="entry name" value="Carboxypeptidase-like, regulatory domain"/>
    <property type="match status" value="1"/>
</dbReference>
<dbReference type="Pfam" id="PF07715">
    <property type="entry name" value="Plug"/>
    <property type="match status" value="1"/>
</dbReference>
<dbReference type="Gene3D" id="2.40.170.20">
    <property type="entry name" value="TonB-dependent receptor, beta-barrel domain"/>
    <property type="match status" value="1"/>
</dbReference>
<dbReference type="AlphaFoldDB" id="A0A7L8ACB0"/>
<evidence type="ECO:0000256" key="3">
    <source>
        <dbReference type="ARBA" id="ARBA00022452"/>
    </source>
</evidence>
<protein>
    <submittedName>
        <fullName evidence="12">TonB-dependent receptor</fullName>
    </submittedName>
</protein>
<comment type="similarity">
    <text evidence="8 9">Belongs to the TonB-dependent receptor family.</text>
</comment>
<evidence type="ECO:0000313" key="13">
    <source>
        <dbReference type="Proteomes" id="UP000516764"/>
    </source>
</evidence>
<reference evidence="12 13" key="1">
    <citation type="journal article" date="2016" name="Int. J. Syst. Evol. Microbiol.">
        <title>Polaribacter haliotis sp. nov., isolated from the gut of abalone Haliotis discus hannai.</title>
        <authorList>
            <person name="Kim Y.O."/>
            <person name="Park I.S."/>
            <person name="Park S."/>
            <person name="Nam B.H."/>
            <person name="Park J.M."/>
            <person name="Kim D.G."/>
            <person name="Yoon J.H."/>
        </authorList>
    </citation>
    <scope>NUCLEOTIDE SEQUENCE [LARGE SCALE GENOMIC DNA]</scope>
    <source>
        <strain evidence="12 13">KCTC 52418</strain>
    </source>
</reference>
<keyword evidence="12" id="KW-0675">Receptor</keyword>
<dbReference type="OrthoDB" id="9760333at2"/>
<dbReference type="EMBL" id="CP061813">
    <property type="protein sequence ID" value="QOD59646.1"/>
    <property type="molecule type" value="Genomic_DNA"/>
</dbReference>
<evidence type="ECO:0000256" key="4">
    <source>
        <dbReference type="ARBA" id="ARBA00022692"/>
    </source>
</evidence>
<accession>A0A7L8ACB0</accession>
<evidence type="ECO:0000313" key="12">
    <source>
        <dbReference type="EMBL" id="QOD59646.1"/>
    </source>
</evidence>
<evidence type="ECO:0000256" key="8">
    <source>
        <dbReference type="PROSITE-ProRule" id="PRU01360"/>
    </source>
</evidence>
<evidence type="ECO:0000256" key="1">
    <source>
        <dbReference type="ARBA" id="ARBA00004571"/>
    </source>
</evidence>
<dbReference type="GO" id="GO:0015344">
    <property type="term" value="F:siderophore uptake transmembrane transporter activity"/>
    <property type="evidence" value="ECO:0007669"/>
    <property type="project" value="TreeGrafter"/>
</dbReference>
<dbReference type="InterPro" id="IPR037066">
    <property type="entry name" value="Plug_dom_sf"/>
</dbReference>
<dbReference type="PANTHER" id="PTHR30069">
    <property type="entry name" value="TONB-DEPENDENT OUTER MEMBRANE RECEPTOR"/>
    <property type="match status" value="1"/>
</dbReference>
<dbReference type="PANTHER" id="PTHR30069:SF57">
    <property type="entry name" value="TONB-DEPENDENT RECEPTOR"/>
    <property type="match status" value="1"/>
</dbReference>
<dbReference type="Gene3D" id="2.170.130.10">
    <property type="entry name" value="TonB-dependent receptor, plug domain"/>
    <property type="match status" value="1"/>
</dbReference>
<dbReference type="InterPro" id="IPR008969">
    <property type="entry name" value="CarboxyPept-like_regulatory"/>
</dbReference>
<keyword evidence="6 8" id="KW-0472">Membrane</keyword>
<dbReference type="Pfam" id="PF13715">
    <property type="entry name" value="CarbopepD_reg_2"/>
    <property type="match status" value="1"/>
</dbReference>
<evidence type="ECO:0000259" key="11">
    <source>
        <dbReference type="Pfam" id="PF07715"/>
    </source>
</evidence>
<keyword evidence="3 8" id="KW-1134">Transmembrane beta strand</keyword>
<name>A0A7L8ACB0_9FLAO</name>
<dbReference type="GO" id="GO:0044718">
    <property type="term" value="P:siderophore transmembrane transport"/>
    <property type="evidence" value="ECO:0007669"/>
    <property type="project" value="TreeGrafter"/>
</dbReference>
<comment type="subcellular location">
    <subcellularLocation>
        <location evidence="1 8">Cell outer membrane</location>
        <topology evidence="1 8">Multi-pass membrane protein</topology>
    </subcellularLocation>
</comment>
<keyword evidence="7 8" id="KW-0998">Cell outer membrane</keyword>
<gene>
    <name evidence="12" type="ORF">H9I45_09770</name>
</gene>
<dbReference type="PROSITE" id="PS52016">
    <property type="entry name" value="TONB_DEPENDENT_REC_3"/>
    <property type="match status" value="1"/>
</dbReference>
<dbReference type="InterPro" id="IPR036942">
    <property type="entry name" value="Beta-barrel_TonB_sf"/>
</dbReference>
<evidence type="ECO:0000256" key="9">
    <source>
        <dbReference type="RuleBase" id="RU003357"/>
    </source>
</evidence>
<keyword evidence="13" id="KW-1185">Reference proteome</keyword>
<sequence>MSKYLFKVIKIFIKISYLFFFGIISTYAQNNSVSGKVISNEEVLPFVNIYLKNTKLGTATNEKGYFELKKIPNGTYTIVASSVGFKSKSARIILSGNEKITKNFNLNENSSLEEIVISGTLKPVTKSNSPVPVEVYSKTFFKKNPTTSIFESMQNVNGVRPQLNCNVCNTGDIHINGLEGPYTFVLIDGMPIVSGLSTVYGLTGIPQALIERVEVVKGPASTLYGSEAVGGIINIITKKPSNAPILSTDILTSSWGEVNTDIGLRYKISEKTQGLLGINYFNYQNRIDNNKDGFTDLTLQNRISIFNKVNIERKSNKIFTIAGRFVYEDRWGGEMDWERKFRGTDIKYGESIYTNRWETFGTYELPTSENINFQFSANGHYQNSFYGTDAYDAEQVIGFGQFVYNKQIAEKHDLLLGLAYRYTFYDDNTFATFENDGITNKPSITHLPGVFIQDEIALNTQNKLLLGARWDYNSLHGSIFSPRINYKWNSKDKSDIFRASVGNGFRVANVFTEDHAALTGAREVEFDGELDPETSWNANINYVKKINTENAFITLDGSAFYTYFNNRILPDYETDPNKIIYANLEGFSVSKGISLNTDITFTNGLSLNAGATLMDVSITENGIKTRQLLTESFSGVWSISYKFNYNFSIDYTGNVYGPMRLPLISKTDPRDANSPWFSIQNIQLTKKFTNSWELYGGVKNLLNFTPASNSIARSFDPFDKDVVFDANGQATATPNNPNALTFDPSYVYASNQGIRLFLGFRYTIF</sequence>
<dbReference type="SUPFAM" id="SSF56935">
    <property type="entry name" value="Porins"/>
    <property type="match status" value="1"/>
</dbReference>
<evidence type="ECO:0000259" key="10">
    <source>
        <dbReference type="Pfam" id="PF00593"/>
    </source>
</evidence>